<feature type="non-terminal residue" evidence="1">
    <location>
        <position position="1"/>
    </location>
</feature>
<organism evidence="1 2">
    <name type="scientific">Mucuna pruriens</name>
    <name type="common">Velvet bean</name>
    <name type="synonym">Dolichos pruriens</name>
    <dbReference type="NCBI Taxonomy" id="157652"/>
    <lineage>
        <taxon>Eukaryota</taxon>
        <taxon>Viridiplantae</taxon>
        <taxon>Streptophyta</taxon>
        <taxon>Embryophyta</taxon>
        <taxon>Tracheophyta</taxon>
        <taxon>Spermatophyta</taxon>
        <taxon>Magnoliopsida</taxon>
        <taxon>eudicotyledons</taxon>
        <taxon>Gunneridae</taxon>
        <taxon>Pentapetalae</taxon>
        <taxon>rosids</taxon>
        <taxon>fabids</taxon>
        <taxon>Fabales</taxon>
        <taxon>Fabaceae</taxon>
        <taxon>Papilionoideae</taxon>
        <taxon>50 kb inversion clade</taxon>
        <taxon>NPAAA clade</taxon>
        <taxon>indigoferoid/millettioid clade</taxon>
        <taxon>Phaseoleae</taxon>
        <taxon>Mucuna</taxon>
    </lineage>
</organism>
<dbReference type="EMBL" id="QJKJ01002565">
    <property type="protein sequence ID" value="RDY02277.1"/>
    <property type="molecule type" value="Genomic_DNA"/>
</dbReference>
<evidence type="ECO:0000313" key="2">
    <source>
        <dbReference type="Proteomes" id="UP000257109"/>
    </source>
</evidence>
<name>A0A371HHJ3_MUCPR</name>
<sequence>VKTSLTLSQKENNDKINETKSAIILCSSDNALREVVREKIVVAILRLKQQLYSFKMVESKSILKQLENFNRFFYDFEKINMKLDNENKTCSYSTLYKNPLIISRMLLYIAQIKPLPWMRLEYLKVEKQEGSTKGKKSRSKSKNNTKSKFKCFNNHKTSRHFKKKCYEKGGKESKSFVHLLDGTIALNGHESVGVLSYKF</sequence>
<proteinExistence type="predicted"/>
<dbReference type="AlphaFoldDB" id="A0A371HHJ3"/>
<comment type="caution">
    <text evidence="1">The sequence shown here is derived from an EMBL/GenBank/DDBJ whole genome shotgun (WGS) entry which is preliminary data.</text>
</comment>
<evidence type="ECO:0000313" key="1">
    <source>
        <dbReference type="EMBL" id="RDY02277.1"/>
    </source>
</evidence>
<protein>
    <submittedName>
        <fullName evidence="1">Uncharacterized protein</fullName>
    </submittedName>
</protein>
<gene>
    <name evidence="1" type="ORF">CR513_14290</name>
</gene>
<accession>A0A371HHJ3</accession>
<reference evidence="1" key="1">
    <citation type="submission" date="2018-05" db="EMBL/GenBank/DDBJ databases">
        <title>Draft genome of Mucuna pruriens seed.</title>
        <authorList>
            <person name="Nnadi N.E."/>
            <person name="Vos R."/>
            <person name="Hasami M.H."/>
            <person name="Devisetty U.K."/>
            <person name="Aguiy J.C."/>
        </authorList>
    </citation>
    <scope>NUCLEOTIDE SEQUENCE [LARGE SCALE GENOMIC DNA]</scope>
    <source>
        <strain evidence="1">JCA_2017</strain>
    </source>
</reference>
<keyword evidence="2" id="KW-1185">Reference proteome</keyword>
<dbReference type="Proteomes" id="UP000257109">
    <property type="component" value="Unassembled WGS sequence"/>
</dbReference>